<dbReference type="CDD" id="cd01335">
    <property type="entry name" value="Radical_SAM"/>
    <property type="match status" value="1"/>
</dbReference>
<dbReference type="Proteomes" id="UP000663720">
    <property type="component" value="Chromosome"/>
</dbReference>
<dbReference type="EMBL" id="CP061799">
    <property type="protein sequence ID" value="QTA82676.1"/>
    <property type="molecule type" value="Genomic_DNA"/>
</dbReference>
<dbReference type="RefSeq" id="WP_207688571.1">
    <property type="nucleotide sequence ID" value="NZ_CP061799.1"/>
</dbReference>
<dbReference type="Pfam" id="PF04055">
    <property type="entry name" value="Radical_SAM"/>
    <property type="match status" value="1"/>
</dbReference>
<keyword evidence="3" id="KW-0949">S-adenosyl-L-methionine</keyword>
<evidence type="ECO:0000313" key="8">
    <source>
        <dbReference type="EMBL" id="QTA82676.1"/>
    </source>
</evidence>
<dbReference type="PANTHER" id="PTHR11135:SF0">
    <property type="entry name" value="ELONGATOR COMPLEX PROTEIN 3"/>
    <property type="match status" value="1"/>
</dbReference>
<dbReference type="GO" id="GO:0051539">
    <property type="term" value="F:4 iron, 4 sulfur cluster binding"/>
    <property type="evidence" value="ECO:0007669"/>
    <property type="project" value="UniProtKB-KW"/>
</dbReference>
<evidence type="ECO:0000256" key="2">
    <source>
        <dbReference type="ARBA" id="ARBA00022485"/>
    </source>
</evidence>
<dbReference type="InterPro" id="IPR006638">
    <property type="entry name" value="Elp3/MiaA/NifB-like_rSAM"/>
</dbReference>
<keyword evidence="5" id="KW-0408">Iron</keyword>
<sequence length="340" mass="38025">MCVHKKNLIIPVFIPHAGCPHKCAFCNQKTITHVNSKLPSQKQLQSRIQEFLKYKSPKHNKVQISFYGGNFLGLQHDDIQYLLTQASSFIDSGDVDSLRFSTRPDTITPENLNVLNDFKVSAIELGVQSMDNRVLELSKRGHTALDTKKAVHLLKERGYETGLQMMTGLPGDTPEKAMNTGHKLVELLPDFVRIYPAVVLENSLLAKLYRDGKYCPMPVDECVTLVKKLYLLFTQNNIPVIRMGLQSSLELDSGTAVLAGPYHPAFGHMVYSEIFLDKVIAKLKLLPGLEKTVSIAVHPANVSRLQGLKNRNIEILKKMFHIEAVKIIQNSAVSKADVII</sequence>
<dbReference type="InterPro" id="IPR058240">
    <property type="entry name" value="rSAM_sf"/>
</dbReference>
<keyword evidence="6" id="KW-0411">Iron-sulfur</keyword>
<comment type="cofactor">
    <cofactor evidence="1">
        <name>[4Fe-4S] cluster</name>
        <dbReference type="ChEBI" id="CHEBI:49883"/>
    </cofactor>
</comment>
<organism evidence="8 9">
    <name type="scientific">Desulfonema limicola</name>
    <dbReference type="NCBI Taxonomy" id="45656"/>
    <lineage>
        <taxon>Bacteria</taxon>
        <taxon>Pseudomonadati</taxon>
        <taxon>Thermodesulfobacteriota</taxon>
        <taxon>Desulfobacteria</taxon>
        <taxon>Desulfobacterales</taxon>
        <taxon>Desulfococcaceae</taxon>
        <taxon>Desulfonema</taxon>
    </lineage>
</organism>
<evidence type="ECO:0000256" key="6">
    <source>
        <dbReference type="ARBA" id="ARBA00023014"/>
    </source>
</evidence>
<dbReference type="SFLD" id="SFLDS00029">
    <property type="entry name" value="Radical_SAM"/>
    <property type="match status" value="1"/>
</dbReference>
<reference evidence="8" key="1">
    <citation type="journal article" date="2021" name="Microb. Physiol.">
        <title>Proteogenomic Insights into the Physiology of Marine, Sulfate-Reducing, Filamentous Desulfonema limicola and Desulfonema magnum.</title>
        <authorList>
            <person name="Schnaars V."/>
            <person name="Wohlbrand L."/>
            <person name="Scheve S."/>
            <person name="Hinrichs C."/>
            <person name="Reinhardt R."/>
            <person name="Rabus R."/>
        </authorList>
    </citation>
    <scope>NUCLEOTIDE SEQUENCE</scope>
    <source>
        <strain evidence="8">5ac10</strain>
    </source>
</reference>
<dbReference type="KEGG" id="dli:dnl_50570"/>
<dbReference type="InterPro" id="IPR032432">
    <property type="entry name" value="Radical_SAM_C"/>
</dbReference>
<accession>A0A975GIP9</accession>
<evidence type="ECO:0000313" key="9">
    <source>
        <dbReference type="Proteomes" id="UP000663720"/>
    </source>
</evidence>
<dbReference type="PANTHER" id="PTHR11135">
    <property type="entry name" value="HISTONE ACETYLTRANSFERASE-RELATED"/>
    <property type="match status" value="1"/>
</dbReference>
<dbReference type="AlphaFoldDB" id="A0A975GIP9"/>
<dbReference type="GO" id="GO:0002926">
    <property type="term" value="P:tRNA wobble base 5-methoxycarbonylmethyl-2-thiouridinylation"/>
    <property type="evidence" value="ECO:0007669"/>
    <property type="project" value="TreeGrafter"/>
</dbReference>
<gene>
    <name evidence="8" type="ORF">dnl_50570</name>
</gene>
<evidence type="ECO:0000256" key="1">
    <source>
        <dbReference type="ARBA" id="ARBA00001966"/>
    </source>
</evidence>
<dbReference type="InterPro" id="IPR023404">
    <property type="entry name" value="rSAM_horseshoe"/>
</dbReference>
<name>A0A975GIP9_9BACT</name>
<proteinExistence type="predicted"/>
<dbReference type="Pfam" id="PF16199">
    <property type="entry name" value="Radical_SAM_C"/>
    <property type="match status" value="1"/>
</dbReference>
<dbReference type="GO" id="GO:0046872">
    <property type="term" value="F:metal ion binding"/>
    <property type="evidence" value="ECO:0007669"/>
    <property type="project" value="UniProtKB-KW"/>
</dbReference>
<dbReference type="SFLD" id="SFLDG01086">
    <property type="entry name" value="elongater_protein-like"/>
    <property type="match status" value="1"/>
</dbReference>
<evidence type="ECO:0000256" key="4">
    <source>
        <dbReference type="ARBA" id="ARBA00022723"/>
    </source>
</evidence>
<dbReference type="GO" id="GO:0005737">
    <property type="term" value="C:cytoplasm"/>
    <property type="evidence" value="ECO:0007669"/>
    <property type="project" value="TreeGrafter"/>
</dbReference>
<dbReference type="PROSITE" id="PS51918">
    <property type="entry name" value="RADICAL_SAM"/>
    <property type="match status" value="1"/>
</dbReference>
<evidence type="ECO:0000259" key="7">
    <source>
        <dbReference type="PROSITE" id="PS51918"/>
    </source>
</evidence>
<protein>
    <submittedName>
        <fullName evidence="8">Radical SAM domain-containing protein</fullName>
    </submittedName>
</protein>
<dbReference type="InterPro" id="IPR007197">
    <property type="entry name" value="rSAM"/>
</dbReference>
<keyword evidence="4" id="KW-0479">Metal-binding</keyword>
<dbReference type="Gene3D" id="3.80.30.20">
    <property type="entry name" value="tm_1862 like domain"/>
    <property type="match status" value="1"/>
</dbReference>
<feature type="domain" description="Radical SAM core" evidence="7">
    <location>
        <begin position="4"/>
        <end position="242"/>
    </location>
</feature>
<dbReference type="SMART" id="SM00729">
    <property type="entry name" value="Elp3"/>
    <property type="match status" value="1"/>
</dbReference>
<dbReference type="SUPFAM" id="SSF102114">
    <property type="entry name" value="Radical SAM enzymes"/>
    <property type="match status" value="1"/>
</dbReference>
<evidence type="ECO:0000256" key="3">
    <source>
        <dbReference type="ARBA" id="ARBA00022691"/>
    </source>
</evidence>
<keyword evidence="2" id="KW-0004">4Fe-4S</keyword>
<evidence type="ECO:0000256" key="5">
    <source>
        <dbReference type="ARBA" id="ARBA00023004"/>
    </source>
</evidence>
<dbReference type="SFLD" id="SFLDG01082">
    <property type="entry name" value="B12-binding_domain_containing"/>
    <property type="match status" value="1"/>
</dbReference>
<dbReference type="GO" id="GO:0003824">
    <property type="term" value="F:catalytic activity"/>
    <property type="evidence" value="ECO:0007669"/>
    <property type="project" value="InterPro"/>
</dbReference>
<keyword evidence="9" id="KW-1185">Reference proteome</keyword>
<dbReference type="InterPro" id="IPR039661">
    <property type="entry name" value="ELP3"/>
</dbReference>